<dbReference type="InterPro" id="IPR018376">
    <property type="entry name" value="Enoyl-CoA_hyd/isom_CS"/>
</dbReference>
<protein>
    <submittedName>
        <fullName evidence="3">Crotonase/enoyl-CoA hydratase family protein</fullName>
    </submittedName>
</protein>
<sequence>MSTAAPEPVVLTARREGTLVITLNRPGSRNAVDQALAGAVDTALTLLENDPALEVGILTGAGGHFCSGMDLKAFPEEGVPRIADRGLAGLTRAHRSKPVIAAVEGAAVAGGFELALACDLITAADTAFFALPEVARGLIASEGGAIRLPSRLPHHRAMEMLLTASRLPAADGFRYGLVNRLTGEGEALDAAIALAERVRANCPQAVRITRQVVTDTQGLDDRTAFTVQDPLTAPVFHTSSAAEGALAFCEKRPPAWTP</sequence>
<dbReference type="Gene3D" id="3.90.226.10">
    <property type="entry name" value="2-enoyl-CoA Hydratase, Chain A, domain 1"/>
    <property type="match status" value="1"/>
</dbReference>
<dbReference type="InterPro" id="IPR001753">
    <property type="entry name" value="Enoyl-CoA_hydra/iso"/>
</dbReference>
<dbReference type="InterPro" id="IPR029045">
    <property type="entry name" value="ClpP/crotonase-like_dom_sf"/>
</dbReference>
<dbReference type="Gene3D" id="1.10.12.10">
    <property type="entry name" value="Lyase 2-enoyl-coa Hydratase, Chain A, domain 2"/>
    <property type="match status" value="1"/>
</dbReference>
<dbReference type="InterPro" id="IPR014748">
    <property type="entry name" value="Enoyl-CoA_hydra_C"/>
</dbReference>
<dbReference type="CDD" id="cd06558">
    <property type="entry name" value="crotonase-like"/>
    <property type="match status" value="1"/>
</dbReference>
<dbReference type="OrthoDB" id="9775794at2"/>
<comment type="caution">
    <text evidence="3">The sequence shown here is derived from an EMBL/GenBank/DDBJ whole genome shotgun (WGS) entry which is preliminary data.</text>
</comment>
<accession>A0A5R9EJU9</accession>
<evidence type="ECO:0000256" key="1">
    <source>
        <dbReference type="ARBA" id="ARBA00005254"/>
    </source>
</evidence>
<dbReference type="NCBIfam" id="NF006100">
    <property type="entry name" value="PRK08252.1"/>
    <property type="match status" value="1"/>
</dbReference>
<name>A0A5R9EJU9_9ACTN</name>
<proteinExistence type="inferred from homology"/>
<evidence type="ECO:0000313" key="4">
    <source>
        <dbReference type="Proteomes" id="UP000305921"/>
    </source>
</evidence>
<dbReference type="GO" id="GO:0003824">
    <property type="term" value="F:catalytic activity"/>
    <property type="evidence" value="ECO:0007669"/>
    <property type="project" value="InterPro"/>
</dbReference>
<dbReference type="PANTHER" id="PTHR43802">
    <property type="entry name" value="ENOYL-COA HYDRATASE"/>
    <property type="match status" value="1"/>
</dbReference>
<organism evidence="3 4">
    <name type="scientific">Streptomyces marianii</name>
    <dbReference type="NCBI Taxonomy" id="1817406"/>
    <lineage>
        <taxon>Bacteria</taxon>
        <taxon>Bacillati</taxon>
        <taxon>Actinomycetota</taxon>
        <taxon>Actinomycetes</taxon>
        <taxon>Kitasatosporales</taxon>
        <taxon>Streptomycetaceae</taxon>
        <taxon>Streptomyces</taxon>
    </lineage>
</organism>
<dbReference type="PANTHER" id="PTHR43802:SF1">
    <property type="entry name" value="IP11341P-RELATED"/>
    <property type="match status" value="1"/>
</dbReference>
<gene>
    <name evidence="3" type="ORF">FEF34_01295</name>
</gene>
<evidence type="ECO:0000313" key="3">
    <source>
        <dbReference type="EMBL" id="TLQ47934.1"/>
    </source>
</evidence>
<dbReference type="AlphaFoldDB" id="A0A5R9EJU9"/>
<dbReference type="Pfam" id="PF00378">
    <property type="entry name" value="ECH_1"/>
    <property type="match status" value="1"/>
</dbReference>
<reference evidence="3 4" key="1">
    <citation type="submission" date="2019-05" db="EMBL/GenBank/DDBJ databases">
        <title>Streptomyces marianii sp. nov., a novel marine actinomycete from southern coast of India.</title>
        <authorList>
            <person name="Iniyan A.M."/>
            <person name="Wink J."/>
            <person name="Ramprasad E."/>
            <person name="Ramana C.V."/>
            <person name="Bunk B."/>
            <person name="Sproer C."/>
            <person name="Joseph F.-J.R.S."/>
            <person name="Vincent S.G.P."/>
        </authorList>
    </citation>
    <scope>NUCLEOTIDE SEQUENCE [LARGE SCALE GENOMIC DNA]</scope>
    <source>
        <strain evidence="3 4">ICN19</strain>
    </source>
</reference>
<dbReference type="PROSITE" id="PS00166">
    <property type="entry name" value="ENOYL_COA_HYDRATASE"/>
    <property type="match status" value="1"/>
</dbReference>
<dbReference type="EMBL" id="VAWE01000001">
    <property type="protein sequence ID" value="TLQ47934.1"/>
    <property type="molecule type" value="Genomic_DNA"/>
</dbReference>
<dbReference type="Proteomes" id="UP000305921">
    <property type="component" value="Unassembled WGS sequence"/>
</dbReference>
<comment type="similarity">
    <text evidence="1 2">Belongs to the enoyl-CoA hydratase/isomerase family.</text>
</comment>
<evidence type="ECO:0000256" key="2">
    <source>
        <dbReference type="RuleBase" id="RU003707"/>
    </source>
</evidence>
<dbReference type="SUPFAM" id="SSF52096">
    <property type="entry name" value="ClpP/crotonase"/>
    <property type="match status" value="1"/>
</dbReference>
<keyword evidence="4" id="KW-1185">Reference proteome</keyword>